<dbReference type="InterPro" id="IPR016162">
    <property type="entry name" value="Ald_DH_N"/>
</dbReference>
<comment type="pathway">
    <text evidence="5">Aromatic compound metabolism; naphthalene degradation.</text>
</comment>
<evidence type="ECO:0000313" key="13">
    <source>
        <dbReference type="Proteomes" id="UP000240653"/>
    </source>
</evidence>
<comment type="similarity">
    <text evidence="1 10">Belongs to the aldehyde dehydrogenase family.</text>
</comment>
<gene>
    <name evidence="12" type="ORF">C7I85_29735</name>
</gene>
<sequence>MTIDIQQIIGGKFVGAKSGKTFDRLDPFTGQVATRSPASGLDDVAAAVAAAQAAFPAWSKAGPSERRALLNRAADVLAAKVGDFTQLMIAETGGTAPWAGFNTMLAANMLREAASMTTQIQGEIIPSDKPGTLSMGIRQPAGVCLGIAPWNAPVILGVRAIAMALACGNTVILKASEACPGIHVTIGKVFVEAGFPDGVVNVITNAPEDAAAVVEALISAPAVRRVNFTGSTRVGRVIGELSARHLKPALLELGGKAPMIVLDDADIDAAVNGAIFGAFANMGQICMSTERLIVHEKVADEFVSKLAARAGKLPAGDPRGQVVLGSLVSPEAAQKMDGLIADARDKGARLAAGGARTGSVVQATVLDDVRPGMRIYDEESFGPVKPVIRVKDEDEAVAIANDTEYGLSASVYSRDIQRAMAVAARIESGICHINGPTVHDEAQMPFGGVKSSGYGRFGGKAAIAEFTDLRWITVEDPHQHYPF</sequence>
<dbReference type="PROSITE" id="PS00687">
    <property type="entry name" value="ALDEHYDE_DEHYDR_GLU"/>
    <property type="match status" value="1"/>
</dbReference>
<keyword evidence="3 10" id="KW-0560">Oxidoreductase</keyword>
<dbReference type="Proteomes" id="UP000240653">
    <property type="component" value="Unassembled WGS sequence"/>
</dbReference>
<comment type="caution">
    <text evidence="12">The sequence shown here is derived from an EMBL/GenBank/DDBJ whole genome shotgun (WGS) entry which is preliminary data.</text>
</comment>
<dbReference type="FunFam" id="3.40.309.10:FF:000010">
    <property type="entry name" value="Gamma-aminobutyraldehyde dehydrogenase"/>
    <property type="match status" value="1"/>
</dbReference>
<dbReference type="Gene3D" id="3.40.309.10">
    <property type="entry name" value="Aldehyde Dehydrogenase, Chain A, domain 2"/>
    <property type="match status" value="1"/>
</dbReference>
<dbReference type="InterPro" id="IPR029510">
    <property type="entry name" value="Ald_DH_CS_GLU"/>
</dbReference>
<dbReference type="RefSeq" id="WP_106727598.1">
    <property type="nucleotide sequence ID" value="NZ_PXYL01000041.1"/>
</dbReference>
<feature type="domain" description="Aldehyde dehydrogenase" evidence="11">
    <location>
        <begin position="15"/>
        <end position="472"/>
    </location>
</feature>
<evidence type="ECO:0000256" key="4">
    <source>
        <dbReference type="ARBA" id="ARBA00023027"/>
    </source>
</evidence>
<keyword evidence="13" id="KW-1185">Reference proteome</keyword>
<evidence type="ECO:0000256" key="6">
    <source>
        <dbReference type="ARBA" id="ARBA00050596"/>
    </source>
</evidence>
<keyword evidence="2" id="KW-0058">Aromatic hydrocarbons catabolism</keyword>
<feature type="active site" evidence="9">
    <location>
        <position position="252"/>
    </location>
</feature>
<evidence type="ECO:0000256" key="5">
    <source>
        <dbReference type="ARBA" id="ARBA00035632"/>
    </source>
</evidence>
<evidence type="ECO:0000256" key="2">
    <source>
        <dbReference type="ARBA" id="ARBA00022797"/>
    </source>
</evidence>
<dbReference type="OrthoDB" id="9812625at2"/>
<evidence type="ECO:0000256" key="8">
    <source>
        <dbReference type="ARBA" id="ARBA00070319"/>
    </source>
</evidence>
<proteinExistence type="inferred from homology"/>
<evidence type="ECO:0000259" key="11">
    <source>
        <dbReference type="Pfam" id="PF00171"/>
    </source>
</evidence>
<dbReference type="PANTHER" id="PTHR42986">
    <property type="entry name" value="BENZALDEHYDE DEHYDROGENASE YFMT"/>
    <property type="match status" value="1"/>
</dbReference>
<dbReference type="InterPro" id="IPR016163">
    <property type="entry name" value="Ald_DH_C"/>
</dbReference>
<evidence type="ECO:0000256" key="1">
    <source>
        <dbReference type="ARBA" id="ARBA00009986"/>
    </source>
</evidence>
<dbReference type="Gene3D" id="3.40.605.10">
    <property type="entry name" value="Aldehyde Dehydrogenase, Chain A, domain 1"/>
    <property type="match status" value="1"/>
</dbReference>
<dbReference type="InterPro" id="IPR015590">
    <property type="entry name" value="Aldehyde_DH_dom"/>
</dbReference>
<protein>
    <recommendedName>
        <fullName evidence="8">Salicylaldehyde dehydrogenase</fullName>
        <ecNumber evidence="7">1.2.1.65</ecNumber>
    </recommendedName>
</protein>
<evidence type="ECO:0000313" key="12">
    <source>
        <dbReference type="EMBL" id="PSJ51045.1"/>
    </source>
</evidence>
<dbReference type="PANTHER" id="PTHR42986:SF1">
    <property type="entry name" value="BENZALDEHYDE DEHYDROGENASE YFMT"/>
    <property type="match status" value="1"/>
</dbReference>
<dbReference type="SUPFAM" id="SSF53720">
    <property type="entry name" value="ALDH-like"/>
    <property type="match status" value="1"/>
</dbReference>
<evidence type="ECO:0000256" key="9">
    <source>
        <dbReference type="PROSITE-ProRule" id="PRU10007"/>
    </source>
</evidence>
<accession>A0A2P7RLK5</accession>
<evidence type="ECO:0000256" key="3">
    <source>
        <dbReference type="ARBA" id="ARBA00023002"/>
    </source>
</evidence>
<evidence type="ECO:0000256" key="10">
    <source>
        <dbReference type="RuleBase" id="RU003345"/>
    </source>
</evidence>
<organism evidence="12 13">
    <name type="scientific">Pseudaminobacter soli</name>
    <name type="common">ex Li et al. 2025</name>
    <dbReference type="NCBI Taxonomy" id="1295366"/>
    <lineage>
        <taxon>Bacteria</taxon>
        <taxon>Pseudomonadati</taxon>
        <taxon>Pseudomonadota</taxon>
        <taxon>Alphaproteobacteria</taxon>
        <taxon>Hyphomicrobiales</taxon>
        <taxon>Phyllobacteriaceae</taxon>
        <taxon>Pseudaminobacter</taxon>
    </lineage>
</organism>
<dbReference type="GO" id="GO:0018485">
    <property type="term" value="F:salicylaldehyde dehydrogenase (NAD+) activity"/>
    <property type="evidence" value="ECO:0007669"/>
    <property type="project" value="UniProtKB-EC"/>
</dbReference>
<reference evidence="12 13" key="1">
    <citation type="submission" date="2018-03" db="EMBL/GenBank/DDBJ databases">
        <title>The draft genome of Mesorhizobium soli JCM 19897.</title>
        <authorList>
            <person name="Li L."/>
            <person name="Liu L."/>
            <person name="Liang L."/>
            <person name="Wang T."/>
            <person name="Zhang X."/>
        </authorList>
    </citation>
    <scope>NUCLEOTIDE SEQUENCE [LARGE SCALE GENOMIC DNA]</scope>
    <source>
        <strain evidence="12 13">JCM 19897</strain>
    </source>
</reference>
<keyword evidence="4" id="KW-0520">NAD</keyword>
<dbReference type="EC" id="1.2.1.65" evidence="7"/>
<dbReference type="InterPro" id="IPR016161">
    <property type="entry name" value="Ald_DH/histidinol_DH"/>
</dbReference>
<dbReference type="EMBL" id="PXYL01000041">
    <property type="protein sequence ID" value="PSJ51045.1"/>
    <property type="molecule type" value="Genomic_DNA"/>
</dbReference>
<dbReference type="CDD" id="cd07105">
    <property type="entry name" value="ALDH_SaliADH"/>
    <property type="match status" value="1"/>
</dbReference>
<dbReference type="FunFam" id="3.40.605.10:FF:000007">
    <property type="entry name" value="NAD/NADP-dependent betaine aldehyde dehydrogenase"/>
    <property type="match status" value="1"/>
</dbReference>
<name>A0A2P7RLK5_9HYPH</name>
<dbReference type="Pfam" id="PF00171">
    <property type="entry name" value="Aldedh"/>
    <property type="match status" value="1"/>
</dbReference>
<evidence type="ECO:0000256" key="7">
    <source>
        <dbReference type="ARBA" id="ARBA00066992"/>
    </source>
</evidence>
<comment type="catalytic activity">
    <reaction evidence="6">
        <text>salicylaldehyde + NAD(+) + H2O = salicylate + NADH + 2 H(+)</text>
        <dbReference type="Rhea" id="RHEA:18537"/>
        <dbReference type="ChEBI" id="CHEBI:15377"/>
        <dbReference type="ChEBI" id="CHEBI:15378"/>
        <dbReference type="ChEBI" id="CHEBI:16008"/>
        <dbReference type="ChEBI" id="CHEBI:30762"/>
        <dbReference type="ChEBI" id="CHEBI:57540"/>
        <dbReference type="ChEBI" id="CHEBI:57945"/>
        <dbReference type="EC" id="1.2.1.65"/>
    </reaction>
</comment>
<dbReference type="AlphaFoldDB" id="A0A2P7RLK5"/>